<dbReference type="GO" id="GO:0009307">
    <property type="term" value="P:DNA restriction-modification system"/>
    <property type="evidence" value="ECO:0007669"/>
    <property type="project" value="InterPro"/>
</dbReference>
<dbReference type="OrthoDB" id="9781481at2"/>
<dbReference type="GO" id="GO:0004519">
    <property type="term" value="F:endonuclease activity"/>
    <property type="evidence" value="ECO:0007669"/>
    <property type="project" value="UniProtKB-KW"/>
</dbReference>
<dbReference type="KEGG" id="nyu:D7D52_22125"/>
<proteinExistence type="predicted"/>
<evidence type="ECO:0000259" key="1">
    <source>
        <dbReference type="Pfam" id="PF04471"/>
    </source>
</evidence>
<sequence>MNSRSTDSLEALFSLSPREFEVLVANLYKVMGYKVILTAPQRDGGRDVIAERSKLGEKQRVLIEVISATFIGVGRVRNG</sequence>
<organism evidence="2 3">
    <name type="scientific">Nocardia yunnanensis</name>
    <dbReference type="NCBI Taxonomy" id="2382165"/>
    <lineage>
        <taxon>Bacteria</taxon>
        <taxon>Bacillati</taxon>
        <taxon>Actinomycetota</taxon>
        <taxon>Actinomycetes</taxon>
        <taxon>Mycobacteriales</taxon>
        <taxon>Nocardiaceae</taxon>
        <taxon>Nocardia</taxon>
    </lineage>
</organism>
<evidence type="ECO:0000313" key="3">
    <source>
        <dbReference type="Proteomes" id="UP000267164"/>
    </source>
</evidence>
<keyword evidence="3" id="KW-1185">Reference proteome</keyword>
<keyword evidence="2" id="KW-0378">Hydrolase</keyword>
<dbReference type="SUPFAM" id="SSF52980">
    <property type="entry name" value="Restriction endonuclease-like"/>
    <property type="match status" value="1"/>
</dbReference>
<keyword evidence="2" id="KW-0255">Endonuclease</keyword>
<name>A0A386ZEZ6_9NOCA</name>
<dbReference type="InterPro" id="IPR011335">
    <property type="entry name" value="Restrct_endonuc-II-like"/>
</dbReference>
<dbReference type="Proteomes" id="UP000267164">
    <property type="component" value="Chromosome"/>
</dbReference>
<dbReference type="RefSeq" id="WP_120739252.1">
    <property type="nucleotide sequence ID" value="NZ_CP032568.1"/>
</dbReference>
<evidence type="ECO:0000313" key="2">
    <source>
        <dbReference type="EMBL" id="AYF76088.1"/>
    </source>
</evidence>
<dbReference type="EMBL" id="CP032568">
    <property type="protein sequence ID" value="AYF76088.1"/>
    <property type="molecule type" value="Genomic_DNA"/>
</dbReference>
<protein>
    <submittedName>
        <fullName evidence="2">Restriction endonuclease</fullName>
    </submittedName>
</protein>
<keyword evidence="2" id="KW-0540">Nuclease</keyword>
<dbReference type="InterPro" id="IPR007560">
    <property type="entry name" value="Restrct_endonuc_IV_Mrr"/>
</dbReference>
<accession>A0A386ZEZ6</accession>
<dbReference type="AlphaFoldDB" id="A0A386ZEZ6"/>
<dbReference type="GO" id="GO:0003677">
    <property type="term" value="F:DNA binding"/>
    <property type="evidence" value="ECO:0007669"/>
    <property type="project" value="InterPro"/>
</dbReference>
<gene>
    <name evidence="2" type="ORF">D7D52_22125</name>
</gene>
<feature type="domain" description="Restriction endonuclease type IV Mrr" evidence="1">
    <location>
        <begin position="14"/>
        <end position="65"/>
    </location>
</feature>
<dbReference type="Pfam" id="PF04471">
    <property type="entry name" value="Mrr_cat"/>
    <property type="match status" value="1"/>
</dbReference>
<dbReference type="Gene3D" id="3.40.1350.10">
    <property type="match status" value="1"/>
</dbReference>
<reference evidence="2 3" key="1">
    <citation type="submission" date="2018-09" db="EMBL/GenBank/DDBJ databases">
        <title>Nocardia yunnanensis sp. nov., an actinomycete isolated from a soil sample.</title>
        <authorList>
            <person name="Zhang J."/>
        </authorList>
    </citation>
    <scope>NUCLEOTIDE SEQUENCE [LARGE SCALE GENOMIC DNA]</scope>
    <source>
        <strain evidence="2 3">CFHS0054</strain>
    </source>
</reference>
<dbReference type="InterPro" id="IPR011856">
    <property type="entry name" value="tRNA_endonuc-like_dom_sf"/>
</dbReference>